<organism evidence="15 16">
    <name type="scientific">Hyphomonas chukchiensis</name>
    <dbReference type="NCBI Taxonomy" id="1280947"/>
    <lineage>
        <taxon>Bacteria</taxon>
        <taxon>Pseudomonadati</taxon>
        <taxon>Pseudomonadota</taxon>
        <taxon>Alphaproteobacteria</taxon>
        <taxon>Hyphomonadales</taxon>
        <taxon>Hyphomonadaceae</taxon>
        <taxon>Hyphomonas</taxon>
    </lineage>
</organism>
<dbReference type="AlphaFoldDB" id="A0A062UTF5"/>
<keyword evidence="3 11" id="KW-1134">Transmembrane beta strand</keyword>
<evidence type="ECO:0000256" key="10">
    <source>
        <dbReference type="ARBA" id="ARBA00023237"/>
    </source>
</evidence>
<keyword evidence="16" id="KW-1185">Reference proteome</keyword>
<keyword evidence="4" id="KW-0410">Iron transport</keyword>
<evidence type="ECO:0000256" key="8">
    <source>
        <dbReference type="ARBA" id="ARBA00023077"/>
    </source>
</evidence>
<name>A0A062UTF5_9PROT</name>
<dbReference type="InterPro" id="IPR039426">
    <property type="entry name" value="TonB-dep_rcpt-like"/>
</dbReference>
<evidence type="ECO:0000256" key="5">
    <source>
        <dbReference type="ARBA" id="ARBA00022692"/>
    </source>
</evidence>
<evidence type="ECO:0000313" key="15">
    <source>
        <dbReference type="EMBL" id="KCZ61087.1"/>
    </source>
</evidence>
<keyword evidence="6" id="KW-0408">Iron</keyword>
<evidence type="ECO:0000256" key="4">
    <source>
        <dbReference type="ARBA" id="ARBA00022496"/>
    </source>
</evidence>
<dbReference type="GO" id="GO:0006826">
    <property type="term" value="P:iron ion transport"/>
    <property type="evidence" value="ECO:0007669"/>
    <property type="project" value="UniProtKB-KW"/>
</dbReference>
<dbReference type="PATRIC" id="fig|1280947.3.peg.342"/>
<sequence>MTQTPRIRRYAMLGASLFALASQMPAIAQETDAAPAAPAETPADSSLKLGSIVVTAQRREESINDVPMSIQAFGEDTLDALRVDSVDDLQSVVPSFSVSQSYQGVPTYTLRGIGFNTINVSATSTVGTYVDEVAYPYPFMNSGPVFDIQRVEVLKGPQGTLFGRNTTAGLINMVTNKPSDQFEGSVSADVGNYDTWNLEGMLNVPLSERAQAASPSAARTVTKAGRNPLRAAKIAARRTSSGSAPRWPSSQPTVSTLMCPTMAGATSPTRSAVRPSR</sequence>
<protein>
    <recommendedName>
        <fullName evidence="14">TonB-dependent receptor plug domain-containing protein</fullName>
    </recommendedName>
</protein>
<feature type="signal peptide" evidence="13">
    <location>
        <begin position="1"/>
        <end position="28"/>
    </location>
</feature>
<evidence type="ECO:0000256" key="2">
    <source>
        <dbReference type="ARBA" id="ARBA00022448"/>
    </source>
</evidence>
<dbReference type="RefSeq" id="WP_241765611.1">
    <property type="nucleotide sequence ID" value="NZ_AWFG01000001.1"/>
</dbReference>
<feature type="compositionally biased region" description="Polar residues" evidence="12">
    <location>
        <begin position="238"/>
        <end position="270"/>
    </location>
</feature>
<dbReference type="STRING" id="1280947.HY30_01725"/>
<gene>
    <name evidence="15" type="ORF">HY30_01725</name>
</gene>
<accession>A0A062UTF5</accession>
<keyword evidence="8" id="KW-0798">TonB box</keyword>
<comment type="subcellular location">
    <subcellularLocation>
        <location evidence="1 11">Cell outer membrane</location>
        <topology evidence="1 11">Multi-pass membrane protein</topology>
    </subcellularLocation>
</comment>
<keyword evidence="9 11" id="KW-0472">Membrane</keyword>
<dbReference type="EMBL" id="AWFG01000001">
    <property type="protein sequence ID" value="KCZ61087.1"/>
    <property type="molecule type" value="Genomic_DNA"/>
</dbReference>
<dbReference type="PANTHER" id="PTHR32552">
    <property type="entry name" value="FERRICHROME IRON RECEPTOR-RELATED"/>
    <property type="match status" value="1"/>
</dbReference>
<proteinExistence type="inferred from homology"/>
<evidence type="ECO:0000256" key="11">
    <source>
        <dbReference type="PROSITE-ProRule" id="PRU01360"/>
    </source>
</evidence>
<comment type="caution">
    <text evidence="15">The sequence shown here is derived from an EMBL/GenBank/DDBJ whole genome shotgun (WGS) entry which is preliminary data.</text>
</comment>
<evidence type="ECO:0000259" key="14">
    <source>
        <dbReference type="Pfam" id="PF07715"/>
    </source>
</evidence>
<dbReference type="InterPro" id="IPR012910">
    <property type="entry name" value="Plug_dom"/>
</dbReference>
<keyword evidence="13" id="KW-0732">Signal</keyword>
<keyword evidence="7" id="KW-0406">Ion transport</keyword>
<dbReference type="SUPFAM" id="SSF56935">
    <property type="entry name" value="Porins"/>
    <property type="match status" value="1"/>
</dbReference>
<dbReference type="GO" id="GO:0009279">
    <property type="term" value="C:cell outer membrane"/>
    <property type="evidence" value="ECO:0007669"/>
    <property type="project" value="UniProtKB-SubCell"/>
</dbReference>
<evidence type="ECO:0000313" key="16">
    <source>
        <dbReference type="Proteomes" id="UP000027190"/>
    </source>
</evidence>
<dbReference type="InterPro" id="IPR036942">
    <property type="entry name" value="Beta-barrel_TonB_sf"/>
</dbReference>
<evidence type="ECO:0000256" key="7">
    <source>
        <dbReference type="ARBA" id="ARBA00023065"/>
    </source>
</evidence>
<evidence type="ECO:0000256" key="12">
    <source>
        <dbReference type="SAM" id="MobiDB-lite"/>
    </source>
</evidence>
<evidence type="ECO:0000256" key="9">
    <source>
        <dbReference type="ARBA" id="ARBA00023136"/>
    </source>
</evidence>
<feature type="domain" description="TonB-dependent receptor plug" evidence="14">
    <location>
        <begin position="63"/>
        <end position="169"/>
    </location>
</feature>
<dbReference type="Proteomes" id="UP000027190">
    <property type="component" value="Unassembled WGS sequence"/>
</dbReference>
<dbReference type="Gene3D" id="2.40.170.20">
    <property type="entry name" value="TonB-dependent receptor, beta-barrel domain"/>
    <property type="match status" value="1"/>
</dbReference>
<feature type="region of interest" description="Disordered" evidence="12">
    <location>
        <begin position="236"/>
        <end position="277"/>
    </location>
</feature>
<dbReference type="Pfam" id="PF07715">
    <property type="entry name" value="Plug"/>
    <property type="match status" value="1"/>
</dbReference>
<keyword evidence="10 11" id="KW-0998">Cell outer membrane</keyword>
<evidence type="ECO:0000256" key="13">
    <source>
        <dbReference type="SAM" id="SignalP"/>
    </source>
</evidence>
<evidence type="ECO:0000256" key="3">
    <source>
        <dbReference type="ARBA" id="ARBA00022452"/>
    </source>
</evidence>
<dbReference type="eggNOG" id="COG4774">
    <property type="taxonomic scope" value="Bacteria"/>
</dbReference>
<dbReference type="PROSITE" id="PS52016">
    <property type="entry name" value="TONB_DEPENDENT_REC_3"/>
    <property type="match status" value="1"/>
</dbReference>
<dbReference type="PANTHER" id="PTHR32552:SF81">
    <property type="entry name" value="TONB-DEPENDENT OUTER MEMBRANE RECEPTOR"/>
    <property type="match status" value="1"/>
</dbReference>
<reference evidence="15 16" key="1">
    <citation type="journal article" date="2014" name="Antonie Van Leeuwenhoek">
        <title>Hyphomonas beringensis sp. nov. and Hyphomonas chukchiensis sp. nov., isolated from surface seawater of the Bering Sea and Chukchi Sea.</title>
        <authorList>
            <person name="Li C."/>
            <person name="Lai Q."/>
            <person name="Li G."/>
            <person name="Dong C."/>
            <person name="Wang J."/>
            <person name="Liao Y."/>
            <person name="Shao Z."/>
        </authorList>
    </citation>
    <scope>NUCLEOTIDE SEQUENCE [LARGE SCALE GENOMIC DNA]</scope>
    <source>
        <strain evidence="15 16">BH-BN04-4</strain>
    </source>
</reference>
<keyword evidence="5 11" id="KW-0812">Transmembrane</keyword>
<comment type="similarity">
    <text evidence="11">Belongs to the TonB-dependent receptor family.</text>
</comment>
<evidence type="ECO:0000256" key="1">
    <source>
        <dbReference type="ARBA" id="ARBA00004571"/>
    </source>
</evidence>
<evidence type="ECO:0000256" key="6">
    <source>
        <dbReference type="ARBA" id="ARBA00023004"/>
    </source>
</evidence>
<feature type="chain" id="PRO_5001615368" description="TonB-dependent receptor plug domain-containing protein" evidence="13">
    <location>
        <begin position="29"/>
        <end position="277"/>
    </location>
</feature>
<keyword evidence="2 11" id="KW-0813">Transport</keyword>